<dbReference type="PANTHER" id="PTHR30203:SF24">
    <property type="entry name" value="BLR4935 PROTEIN"/>
    <property type="match status" value="1"/>
</dbReference>
<dbReference type="Proteomes" id="UP001168552">
    <property type="component" value="Unassembled WGS sequence"/>
</dbReference>
<feature type="signal peptide" evidence="2">
    <location>
        <begin position="1"/>
        <end position="19"/>
    </location>
</feature>
<sequence>MRYLLIYLFITGSSALLQAQNLNNLLNKALQYNAGLREQQSAYEASTHAAAQVGTLPDPMLSASAFGQMVETRTGPQIARFSLSQQFPWPGTLSGKKQVAELESQAKKYQQEEAQAQLLWEIRNLYFTTQSQMTLLKLQKENLAWLLSMKKLAMARYENGKASLVEILEIDLSISQLETEIQVTERSILPLVKAISNKVNAEPLDSLPTLDLGQLLNEHHAGEPQEVNPLHPKLQEIQQMQSASGQMQQVARKEGLPMIELGFDYWVIGERMDTDHSLAPADNGKDAFMPMVSLSLPIYRNKYKGQSQQAKHMTEAYAHRQTDVQNTLDASFRQALSERQQSRWRIESLQKQLSTIERMQRLTQTAFSQNEVAMSEVLSLHQMEIEYRMQLAMAQTECLKAEAALAYFTYPTN</sequence>
<dbReference type="SUPFAM" id="SSF56954">
    <property type="entry name" value="Outer membrane efflux proteins (OEP)"/>
    <property type="match status" value="1"/>
</dbReference>
<proteinExistence type="inferred from homology"/>
<evidence type="ECO:0000313" key="3">
    <source>
        <dbReference type="EMBL" id="MDN4167013.1"/>
    </source>
</evidence>
<protein>
    <submittedName>
        <fullName evidence="3">TolC family protein</fullName>
    </submittedName>
</protein>
<accession>A0ABT8F9Q2</accession>
<keyword evidence="4" id="KW-1185">Reference proteome</keyword>
<feature type="chain" id="PRO_5046391102" evidence="2">
    <location>
        <begin position="20"/>
        <end position="413"/>
    </location>
</feature>
<dbReference type="Gene3D" id="1.20.1600.10">
    <property type="entry name" value="Outer membrane efflux proteins (OEP)"/>
    <property type="match status" value="1"/>
</dbReference>
<keyword evidence="2" id="KW-0732">Signal</keyword>
<dbReference type="InterPro" id="IPR010131">
    <property type="entry name" value="MdtP/NodT-like"/>
</dbReference>
<dbReference type="InterPro" id="IPR003423">
    <property type="entry name" value="OMP_efflux"/>
</dbReference>
<comment type="similarity">
    <text evidence="1">Belongs to the outer membrane factor (OMF) (TC 1.B.17) family.</text>
</comment>
<reference evidence="3" key="1">
    <citation type="submission" date="2023-06" db="EMBL/GenBank/DDBJ databases">
        <title>Cytophagales bacterium Strain LB-30, isolated from soil.</title>
        <authorList>
            <person name="Liu B."/>
        </authorList>
    </citation>
    <scope>NUCLEOTIDE SEQUENCE</scope>
    <source>
        <strain evidence="3">LB-30</strain>
    </source>
</reference>
<gene>
    <name evidence="3" type="ORF">QWY31_15990</name>
</gene>
<comment type="caution">
    <text evidence="3">The sequence shown here is derived from an EMBL/GenBank/DDBJ whole genome shotgun (WGS) entry which is preliminary data.</text>
</comment>
<evidence type="ECO:0000313" key="4">
    <source>
        <dbReference type="Proteomes" id="UP001168552"/>
    </source>
</evidence>
<name>A0ABT8F9Q2_9BACT</name>
<dbReference type="EMBL" id="JAUHJS010000010">
    <property type="protein sequence ID" value="MDN4167013.1"/>
    <property type="molecule type" value="Genomic_DNA"/>
</dbReference>
<dbReference type="Pfam" id="PF02321">
    <property type="entry name" value="OEP"/>
    <property type="match status" value="1"/>
</dbReference>
<evidence type="ECO:0000256" key="1">
    <source>
        <dbReference type="ARBA" id="ARBA00007613"/>
    </source>
</evidence>
<evidence type="ECO:0000256" key="2">
    <source>
        <dbReference type="SAM" id="SignalP"/>
    </source>
</evidence>
<dbReference type="RefSeq" id="WP_320005550.1">
    <property type="nucleotide sequence ID" value="NZ_JAUHJS010000010.1"/>
</dbReference>
<dbReference type="PANTHER" id="PTHR30203">
    <property type="entry name" value="OUTER MEMBRANE CATION EFFLUX PROTEIN"/>
    <property type="match status" value="1"/>
</dbReference>
<organism evidence="3 4">
    <name type="scientific">Shiella aurantiaca</name>
    <dbReference type="NCBI Taxonomy" id="3058365"/>
    <lineage>
        <taxon>Bacteria</taxon>
        <taxon>Pseudomonadati</taxon>
        <taxon>Bacteroidota</taxon>
        <taxon>Cytophagia</taxon>
        <taxon>Cytophagales</taxon>
        <taxon>Shiellaceae</taxon>
        <taxon>Shiella</taxon>
    </lineage>
</organism>